<dbReference type="AlphaFoldDB" id="A0ABD2X224"/>
<dbReference type="Proteomes" id="UP001627154">
    <property type="component" value="Unassembled WGS sequence"/>
</dbReference>
<evidence type="ECO:0000313" key="2">
    <source>
        <dbReference type="Proteomes" id="UP001627154"/>
    </source>
</evidence>
<evidence type="ECO:0008006" key="3">
    <source>
        <dbReference type="Google" id="ProtNLM"/>
    </source>
</evidence>
<sequence>MSRSNNTKINSHSDHKGNHEENRIKVCAPCGRKIIFGNRKISEFAMTEYLNNLLKKYVNDQFDISDSRFPTSICSSCKNFITEREKNIMKSPVPIMPNYHDINLAKETRNMSCNCYVCLTARFKGHTKVNKGKGHKRTFSAPKITKDNGLGGTMTNLRLGKGLPHNCKGASSTTARENVFDLVEKLPEKQQNQIISSLLKRKSTDSQDNIILNTLGSKV</sequence>
<keyword evidence="2" id="KW-1185">Reference proteome</keyword>
<protein>
    <recommendedName>
        <fullName evidence="3">ZAD domain-containing protein</fullName>
    </recommendedName>
</protein>
<evidence type="ECO:0000313" key="1">
    <source>
        <dbReference type="EMBL" id="KAL3398908.1"/>
    </source>
</evidence>
<accession>A0ABD2X224</accession>
<dbReference type="EMBL" id="JBJJXI010000059">
    <property type="protein sequence ID" value="KAL3398908.1"/>
    <property type="molecule type" value="Genomic_DNA"/>
</dbReference>
<name>A0ABD2X224_9HYME</name>
<gene>
    <name evidence="1" type="ORF">TKK_008001</name>
</gene>
<reference evidence="1 2" key="1">
    <citation type="journal article" date="2024" name="bioRxiv">
        <title>A reference genome for Trichogramma kaykai: A tiny desert-dwelling parasitoid wasp with competing sex-ratio distorters.</title>
        <authorList>
            <person name="Culotta J."/>
            <person name="Lindsey A.R."/>
        </authorList>
    </citation>
    <scope>NUCLEOTIDE SEQUENCE [LARGE SCALE GENOMIC DNA]</scope>
    <source>
        <strain evidence="1 2">KSX58</strain>
    </source>
</reference>
<proteinExistence type="predicted"/>
<comment type="caution">
    <text evidence="1">The sequence shown here is derived from an EMBL/GenBank/DDBJ whole genome shotgun (WGS) entry which is preliminary data.</text>
</comment>
<organism evidence="1 2">
    <name type="scientific">Trichogramma kaykai</name>
    <dbReference type="NCBI Taxonomy" id="54128"/>
    <lineage>
        <taxon>Eukaryota</taxon>
        <taxon>Metazoa</taxon>
        <taxon>Ecdysozoa</taxon>
        <taxon>Arthropoda</taxon>
        <taxon>Hexapoda</taxon>
        <taxon>Insecta</taxon>
        <taxon>Pterygota</taxon>
        <taxon>Neoptera</taxon>
        <taxon>Endopterygota</taxon>
        <taxon>Hymenoptera</taxon>
        <taxon>Apocrita</taxon>
        <taxon>Proctotrupomorpha</taxon>
        <taxon>Chalcidoidea</taxon>
        <taxon>Trichogrammatidae</taxon>
        <taxon>Trichogramma</taxon>
    </lineage>
</organism>